<dbReference type="Pfam" id="PF01610">
    <property type="entry name" value="DDE_Tnp_ISL3"/>
    <property type="match status" value="1"/>
</dbReference>
<reference evidence="2" key="1">
    <citation type="submission" date="2013-08" db="EMBL/GenBank/DDBJ databases">
        <authorList>
            <person name="Mendez C."/>
            <person name="Richter M."/>
            <person name="Ferrer M."/>
            <person name="Sanchez J."/>
        </authorList>
    </citation>
    <scope>NUCLEOTIDE SEQUENCE</scope>
</reference>
<gene>
    <name evidence="2" type="ORF">B1A_10071</name>
</gene>
<dbReference type="AlphaFoldDB" id="T1AW99"/>
<feature type="domain" description="Transposase IS204/IS1001/IS1096/IS1165 DDE" evidence="1">
    <location>
        <begin position="2"/>
        <end position="39"/>
    </location>
</feature>
<organism evidence="2">
    <name type="scientific">mine drainage metagenome</name>
    <dbReference type="NCBI Taxonomy" id="410659"/>
    <lineage>
        <taxon>unclassified sequences</taxon>
        <taxon>metagenomes</taxon>
        <taxon>ecological metagenomes</taxon>
    </lineage>
</organism>
<sequence length="40" mass="4568">MDPVIKVARMIKNYLYGVISYFRHRITNAIAEGLNSKIAT</sequence>
<feature type="non-terminal residue" evidence="2">
    <location>
        <position position="40"/>
    </location>
</feature>
<protein>
    <recommendedName>
        <fullName evidence="1">Transposase IS204/IS1001/IS1096/IS1165 DDE domain-containing protein</fullName>
    </recommendedName>
</protein>
<reference evidence="2" key="2">
    <citation type="journal article" date="2014" name="ISME J.">
        <title>Microbial stratification in low pH oxic and suboxic macroscopic growths along an acid mine drainage.</title>
        <authorList>
            <person name="Mendez-Garcia C."/>
            <person name="Mesa V."/>
            <person name="Sprenger R.R."/>
            <person name="Richter M."/>
            <person name="Diez M.S."/>
            <person name="Solano J."/>
            <person name="Bargiela R."/>
            <person name="Golyshina O.V."/>
            <person name="Manteca A."/>
            <person name="Ramos J.L."/>
            <person name="Gallego J.R."/>
            <person name="Llorente I."/>
            <person name="Martins Dos Santos V.A."/>
            <person name="Jensen O.N."/>
            <person name="Pelaez A.I."/>
            <person name="Sanchez J."/>
            <person name="Ferrer M."/>
        </authorList>
    </citation>
    <scope>NUCLEOTIDE SEQUENCE</scope>
</reference>
<dbReference type="InterPro" id="IPR002560">
    <property type="entry name" value="Transposase_DDE"/>
</dbReference>
<evidence type="ECO:0000259" key="1">
    <source>
        <dbReference type="Pfam" id="PF01610"/>
    </source>
</evidence>
<name>T1AW99_9ZZZZ</name>
<evidence type="ECO:0000313" key="2">
    <source>
        <dbReference type="EMBL" id="EQD60603.1"/>
    </source>
</evidence>
<dbReference type="EMBL" id="AUZX01007168">
    <property type="protein sequence ID" value="EQD60603.1"/>
    <property type="molecule type" value="Genomic_DNA"/>
</dbReference>
<proteinExistence type="predicted"/>
<accession>T1AW99</accession>
<comment type="caution">
    <text evidence="2">The sequence shown here is derived from an EMBL/GenBank/DDBJ whole genome shotgun (WGS) entry which is preliminary data.</text>
</comment>